<keyword evidence="3" id="KW-1003">Cell membrane</keyword>
<evidence type="ECO:0000313" key="10">
    <source>
        <dbReference type="EMBL" id="SDE73059.1"/>
    </source>
</evidence>
<keyword evidence="2" id="KW-0813">Transport</keyword>
<evidence type="ECO:0000256" key="1">
    <source>
        <dbReference type="ARBA" id="ARBA00004141"/>
    </source>
</evidence>
<reference evidence="10 11" key="1">
    <citation type="submission" date="2016-10" db="EMBL/GenBank/DDBJ databases">
        <authorList>
            <person name="de Groot N.N."/>
        </authorList>
    </citation>
    <scope>NUCLEOTIDE SEQUENCE [LARGE SCALE GENOMIC DNA]</scope>
    <source>
        <strain evidence="10 11">DSM 16195</strain>
    </source>
</reference>
<dbReference type="STRING" id="227084.SAMN05421855_102445"/>
<sequence>MVDMAIGIIMGTAFNNVVNVLVKKIFMPPLLYFTNKVSFENQKYVLRVASEDSSEISIGYGELIEVSIDFFIIGLTVFLVVKMMNRFRNKSDDPKNKEVETPKNIQLLSNIEKLIEEQNNLLKRKKE</sequence>
<name>A0A1G7FAV1_9FLAO</name>
<evidence type="ECO:0000256" key="8">
    <source>
        <dbReference type="ARBA" id="ARBA00023303"/>
    </source>
</evidence>
<evidence type="ECO:0000256" key="3">
    <source>
        <dbReference type="ARBA" id="ARBA00022475"/>
    </source>
</evidence>
<dbReference type="InterPro" id="IPR036019">
    <property type="entry name" value="MscL_channel"/>
</dbReference>
<feature type="transmembrane region" description="Helical" evidence="9">
    <location>
        <begin position="63"/>
        <end position="81"/>
    </location>
</feature>
<dbReference type="PANTHER" id="PTHR30266:SF2">
    <property type="entry name" value="LARGE-CONDUCTANCE MECHANOSENSITIVE CHANNEL"/>
    <property type="match status" value="1"/>
</dbReference>
<dbReference type="PANTHER" id="PTHR30266">
    <property type="entry name" value="MECHANOSENSITIVE CHANNEL MSCL"/>
    <property type="match status" value="1"/>
</dbReference>
<dbReference type="Proteomes" id="UP000199321">
    <property type="component" value="Unassembled WGS sequence"/>
</dbReference>
<dbReference type="EMBL" id="FNBA01000002">
    <property type="protein sequence ID" value="SDE73059.1"/>
    <property type="molecule type" value="Genomic_DNA"/>
</dbReference>
<proteinExistence type="predicted"/>
<gene>
    <name evidence="10" type="ORF">SAMN05421855_102445</name>
</gene>
<dbReference type="Gene3D" id="1.10.1200.120">
    <property type="entry name" value="Large-conductance mechanosensitive channel, MscL, domain 1"/>
    <property type="match status" value="1"/>
</dbReference>
<dbReference type="SUPFAM" id="SSF81330">
    <property type="entry name" value="Gated mechanosensitive channel"/>
    <property type="match status" value="1"/>
</dbReference>
<organism evidence="10 11">
    <name type="scientific">Ulvibacter litoralis</name>
    <dbReference type="NCBI Taxonomy" id="227084"/>
    <lineage>
        <taxon>Bacteria</taxon>
        <taxon>Pseudomonadati</taxon>
        <taxon>Bacteroidota</taxon>
        <taxon>Flavobacteriia</taxon>
        <taxon>Flavobacteriales</taxon>
        <taxon>Flavobacteriaceae</taxon>
        <taxon>Ulvibacter</taxon>
    </lineage>
</organism>
<dbReference type="InterPro" id="IPR001185">
    <property type="entry name" value="MS_channel"/>
</dbReference>
<evidence type="ECO:0000256" key="4">
    <source>
        <dbReference type="ARBA" id="ARBA00022692"/>
    </source>
</evidence>
<protein>
    <submittedName>
        <fullName evidence="10">Large conductance mechanosensitive channel</fullName>
    </submittedName>
</protein>
<dbReference type="AlphaFoldDB" id="A0A1G7FAV1"/>
<dbReference type="GO" id="GO:0016020">
    <property type="term" value="C:membrane"/>
    <property type="evidence" value="ECO:0007669"/>
    <property type="project" value="UniProtKB-SubCell"/>
</dbReference>
<evidence type="ECO:0000256" key="9">
    <source>
        <dbReference type="SAM" id="Phobius"/>
    </source>
</evidence>
<evidence type="ECO:0000313" key="11">
    <source>
        <dbReference type="Proteomes" id="UP000199321"/>
    </source>
</evidence>
<keyword evidence="7 9" id="KW-0472">Membrane</keyword>
<dbReference type="NCBIfam" id="TIGR00220">
    <property type="entry name" value="mscL"/>
    <property type="match status" value="1"/>
</dbReference>
<evidence type="ECO:0000256" key="7">
    <source>
        <dbReference type="ARBA" id="ARBA00023136"/>
    </source>
</evidence>
<dbReference type="GO" id="GO:0008381">
    <property type="term" value="F:mechanosensitive monoatomic ion channel activity"/>
    <property type="evidence" value="ECO:0007669"/>
    <property type="project" value="InterPro"/>
</dbReference>
<accession>A0A1G7FAV1</accession>
<dbReference type="Pfam" id="PF01741">
    <property type="entry name" value="MscL"/>
    <property type="match status" value="1"/>
</dbReference>
<dbReference type="InterPro" id="IPR037673">
    <property type="entry name" value="MSC/AndL"/>
</dbReference>
<keyword evidence="4 9" id="KW-0812">Transmembrane</keyword>
<keyword evidence="8" id="KW-0407">Ion channel</keyword>
<evidence type="ECO:0000256" key="2">
    <source>
        <dbReference type="ARBA" id="ARBA00022448"/>
    </source>
</evidence>
<evidence type="ECO:0000256" key="5">
    <source>
        <dbReference type="ARBA" id="ARBA00022989"/>
    </source>
</evidence>
<keyword evidence="11" id="KW-1185">Reference proteome</keyword>
<evidence type="ECO:0000256" key="6">
    <source>
        <dbReference type="ARBA" id="ARBA00023065"/>
    </source>
</evidence>
<comment type="subcellular location">
    <subcellularLocation>
        <location evidence="1">Membrane</location>
        <topology evidence="1">Multi-pass membrane protein</topology>
    </subcellularLocation>
</comment>
<keyword evidence="5 9" id="KW-1133">Transmembrane helix</keyword>
<keyword evidence="6" id="KW-0406">Ion transport</keyword>